<comment type="similarity">
    <text evidence="1 4">Belongs to the glycosyl hydrolase 25 family.</text>
</comment>
<dbReference type="Proteomes" id="UP000295416">
    <property type="component" value="Unassembled WGS sequence"/>
</dbReference>
<dbReference type="SMART" id="SM00257">
    <property type="entry name" value="LysM"/>
    <property type="match status" value="2"/>
</dbReference>
<dbReference type="SUPFAM" id="SSF54106">
    <property type="entry name" value="LysM domain"/>
    <property type="match status" value="2"/>
</dbReference>
<evidence type="ECO:0000259" key="5">
    <source>
        <dbReference type="PROSITE" id="PS51782"/>
    </source>
</evidence>
<feature type="domain" description="LysM" evidence="5">
    <location>
        <begin position="221"/>
        <end position="265"/>
    </location>
</feature>
<dbReference type="EMBL" id="SLXK01000019">
    <property type="protein sequence ID" value="TCP26601.1"/>
    <property type="molecule type" value="Genomic_DNA"/>
</dbReference>
<dbReference type="PANTHER" id="PTHR34135">
    <property type="entry name" value="LYSOZYME"/>
    <property type="match status" value="1"/>
</dbReference>
<dbReference type="InterPro" id="IPR008270">
    <property type="entry name" value="Glyco_hydro_25_AS"/>
</dbReference>
<evidence type="ECO:0000313" key="6">
    <source>
        <dbReference type="EMBL" id="TCP26601.1"/>
    </source>
</evidence>
<dbReference type="SUPFAM" id="SSF51445">
    <property type="entry name" value="(Trans)glycosidases"/>
    <property type="match status" value="1"/>
</dbReference>
<dbReference type="GO" id="GO:0003796">
    <property type="term" value="F:lysozyme activity"/>
    <property type="evidence" value="ECO:0007669"/>
    <property type="project" value="UniProtKB-EC"/>
</dbReference>
<keyword evidence="3 4" id="KW-0326">Glycosidase</keyword>
<dbReference type="CDD" id="cd00118">
    <property type="entry name" value="LysM"/>
    <property type="match status" value="2"/>
</dbReference>
<dbReference type="PROSITE" id="PS00953">
    <property type="entry name" value="GLYCOSYL_HYDROL_F25_1"/>
    <property type="match status" value="1"/>
</dbReference>
<dbReference type="AlphaFoldDB" id="A0A4R2NYJ7"/>
<evidence type="ECO:0000313" key="7">
    <source>
        <dbReference type="Proteomes" id="UP000295416"/>
    </source>
</evidence>
<dbReference type="GO" id="GO:0009253">
    <property type="term" value="P:peptidoglycan catabolic process"/>
    <property type="evidence" value="ECO:0007669"/>
    <property type="project" value="InterPro"/>
</dbReference>
<dbReference type="EC" id="3.2.1.17" evidence="4"/>
<evidence type="ECO:0000256" key="4">
    <source>
        <dbReference type="RuleBase" id="RU361176"/>
    </source>
</evidence>
<dbReference type="InterPro" id="IPR036779">
    <property type="entry name" value="LysM_dom_sf"/>
</dbReference>
<dbReference type="Gene3D" id="3.10.350.10">
    <property type="entry name" value="LysM domain"/>
    <property type="match status" value="2"/>
</dbReference>
<comment type="caution">
    <text evidence="6">The sequence shown here is derived from an EMBL/GenBank/DDBJ whole genome shotgun (WGS) entry which is preliminary data.</text>
</comment>
<name>A0A4R2NYJ7_9BACL</name>
<reference evidence="6 7" key="1">
    <citation type="submission" date="2019-03" db="EMBL/GenBank/DDBJ databases">
        <title>Genomic Encyclopedia of Type Strains, Phase IV (KMG-IV): sequencing the most valuable type-strain genomes for metagenomic binning, comparative biology and taxonomic classification.</title>
        <authorList>
            <person name="Goeker M."/>
        </authorList>
    </citation>
    <scope>NUCLEOTIDE SEQUENCE [LARGE SCALE GENOMIC DNA]</scope>
    <source>
        <strain evidence="6 7">DSM 19377</strain>
    </source>
</reference>
<gene>
    <name evidence="6" type="ORF">EV207_11932</name>
</gene>
<evidence type="ECO:0000256" key="1">
    <source>
        <dbReference type="ARBA" id="ARBA00010646"/>
    </source>
</evidence>
<accession>A0A4R2NYJ7</accession>
<evidence type="ECO:0000256" key="2">
    <source>
        <dbReference type="ARBA" id="ARBA00022801"/>
    </source>
</evidence>
<feature type="domain" description="LysM" evidence="5">
    <location>
        <begin position="275"/>
        <end position="319"/>
    </location>
</feature>
<evidence type="ECO:0000256" key="3">
    <source>
        <dbReference type="ARBA" id="ARBA00023295"/>
    </source>
</evidence>
<dbReference type="RefSeq" id="WP_165886939.1">
    <property type="nucleotide sequence ID" value="NZ_SLXK01000019.1"/>
</dbReference>
<dbReference type="PROSITE" id="PS51904">
    <property type="entry name" value="GLYCOSYL_HYDROL_F25_2"/>
    <property type="match status" value="1"/>
</dbReference>
<dbReference type="InterPro" id="IPR002053">
    <property type="entry name" value="Glyco_hydro_25"/>
</dbReference>
<comment type="catalytic activity">
    <reaction evidence="4">
        <text>Hydrolysis of (1-&gt;4)-beta-linkages between N-acetylmuramic acid and N-acetyl-D-glucosamine residues in a peptidoglycan and between N-acetyl-D-glucosamine residues in chitodextrins.</text>
        <dbReference type="EC" id="3.2.1.17"/>
    </reaction>
</comment>
<sequence length="320" mass="36483">MQARTKHHIKGIDVSHWQGEISWEQVRKDGVAYVFIKATEGKTFVDPMLAKHSNGAEEAGLLLGYYHFARFSNKREAVAEARHFTKAINGLKAHLPLVLDLETGNGVAKEDLSKAALTFLDTVKSEAKHDVMLYTFTNFARRHLTSLLKYVPLWIAHYGVTQPKNNGIWNKWSVFQYTSEGQINGIKGHVDINLMEPSLMERCSKAETITGATDNQIPETPFYKMKQGETFWDLERKWHLPHGTLETLNPDMNPKLLKVGQKVKRPASIEGTKSRNYIIKSGDTFWELEKRHGWEHGTLKQLNPDLDTRKLQIGARILIP</sequence>
<dbReference type="InterPro" id="IPR018392">
    <property type="entry name" value="LysM"/>
</dbReference>
<dbReference type="Pfam" id="PF01183">
    <property type="entry name" value="Glyco_hydro_25"/>
    <property type="match status" value="1"/>
</dbReference>
<dbReference type="PROSITE" id="PS51782">
    <property type="entry name" value="LYSM"/>
    <property type="match status" value="2"/>
</dbReference>
<dbReference type="PANTHER" id="PTHR34135:SF2">
    <property type="entry name" value="LYSOZYME"/>
    <property type="match status" value="1"/>
</dbReference>
<dbReference type="Gene3D" id="3.20.20.80">
    <property type="entry name" value="Glycosidases"/>
    <property type="match status" value="1"/>
</dbReference>
<organism evidence="6 7">
    <name type="scientific">Scopulibacillus darangshiensis</name>
    <dbReference type="NCBI Taxonomy" id="442528"/>
    <lineage>
        <taxon>Bacteria</taxon>
        <taxon>Bacillati</taxon>
        <taxon>Bacillota</taxon>
        <taxon>Bacilli</taxon>
        <taxon>Bacillales</taxon>
        <taxon>Sporolactobacillaceae</taxon>
        <taxon>Scopulibacillus</taxon>
    </lineage>
</organism>
<keyword evidence="7" id="KW-1185">Reference proteome</keyword>
<keyword evidence="2 4" id="KW-0378">Hydrolase</keyword>
<dbReference type="GO" id="GO:0016998">
    <property type="term" value="P:cell wall macromolecule catabolic process"/>
    <property type="evidence" value="ECO:0007669"/>
    <property type="project" value="InterPro"/>
</dbReference>
<dbReference type="InterPro" id="IPR017853">
    <property type="entry name" value="GH"/>
</dbReference>
<proteinExistence type="inferred from homology"/>
<dbReference type="GO" id="GO:0016052">
    <property type="term" value="P:carbohydrate catabolic process"/>
    <property type="evidence" value="ECO:0007669"/>
    <property type="project" value="TreeGrafter"/>
</dbReference>
<dbReference type="SMART" id="SM00641">
    <property type="entry name" value="Glyco_25"/>
    <property type="match status" value="1"/>
</dbReference>
<protein>
    <recommendedName>
        <fullName evidence="4">Lysozyme</fullName>
        <ecNumber evidence="4">3.2.1.17</ecNumber>
    </recommendedName>
</protein>
<dbReference type="Pfam" id="PF01476">
    <property type="entry name" value="LysM"/>
    <property type="match status" value="2"/>
</dbReference>
<dbReference type="InterPro" id="IPR018077">
    <property type="entry name" value="Glyco_hydro_fam25_subgr"/>
</dbReference>